<keyword evidence="1" id="KW-0378">Hydrolase</keyword>
<name>A0ABR1FY14_AURAN</name>
<evidence type="ECO:0000313" key="1">
    <source>
        <dbReference type="EMBL" id="KAK7241031.1"/>
    </source>
</evidence>
<sequence length="285" mass="30717">MAVQDASINAEDLETSMHVLGNAHAPVGPGEHHDGGAREYVDQPCCTNCLISTALAPGVSSLRFNYRELDGDPRQRFRTLDGARGRPSCRLLFTRRKQRIPCFFFERPGASLCVLYLHANATDCARDAPDRAADVLRVRPAAPVHVLAVEYNGYGGADGSATVRDARPTRPRATTRPCASAAPDRVVLYGQSVGSGPACWLASRKPVAGVVLHSPIASGIRARGARRAQPRPAKISHAPYWVEGAGHNNLLEIAHEDARRRLADFLATIPQDDPPGPPRPETMSA</sequence>
<dbReference type="EMBL" id="JBBJCI010000207">
    <property type="protein sequence ID" value="KAK7241031.1"/>
    <property type="molecule type" value="Genomic_DNA"/>
</dbReference>
<dbReference type="InterPro" id="IPR029058">
    <property type="entry name" value="AB_hydrolase_fold"/>
</dbReference>
<keyword evidence="2" id="KW-1185">Reference proteome</keyword>
<dbReference type="GO" id="GO:0016787">
    <property type="term" value="F:hydrolase activity"/>
    <property type="evidence" value="ECO:0007669"/>
    <property type="project" value="UniProtKB-KW"/>
</dbReference>
<proteinExistence type="predicted"/>
<accession>A0ABR1FY14</accession>
<dbReference type="PANTHER" id="PTHR12277:SF81">
    <property type="entry name" value="PROTEIN ABHD13"/>
    <property type="match status" value="1"/>
</dbReference>
<organism evidence="1 2">
    <name type="scientific">Aureococcus anophagefferens</name>
    <name type="common">Harmful bloom alga</name>
    <dbReference type="NCBI Taxonomy" id="44056"/>
    <lineage>
        <taxon>Eukaryota</taxon>
        <taxon>Sar</taxon>
        <taxon>Stramenopiles</taxon>
        <taxon>Ochrophyta</taxon>
        <taxon>Pelagophyceae</taxon>
        <taxon>Pelagomonadales</taxon>
        <taxon>Pelagomonadaceae</taxon>
        <taxon>Aureococcus</taxon>
    </lineage>
</organism>
<gene>
    <name evidence="1" type="ORF">SO694_00054275</name>
</gene>
<comment type="caution">
    <text evidence="1">The sequence shown here is derived from an EMBL/GenBank/DDBJ whole genome shotgun (WGS) entry which is preliminary data.</text>
</comment>
<dbReference type="PANTHER" id="PTHR12277">
    <property type="entry name" value="ALPHA/BETA HYDROLASE DOMAIN-CONTAINING PROTEIN"/>
    <property type="match status" value="1"/>
</dbReference>
<evidence type="ECO:0000313" key="2">
    <source>
        <dbReference type="Proteomes" id="UP001363151"/>
    </source>
</evidence>
<reference evidence="1 2" key="1">
    <citation type="submission" date="2024-03" db="EMBL/GenBank/DDBJ databases">
        <title>Aureococcus anophagefferens CCMP1851 and Kratosvirus quantuckense: Draft genome of a second virus-susceptible host strain in the model system.</title>
        <authorList>
            <person name="Chase E."/>
            <person name="Truchon A.R."/>
            <person name="Schepens W."/>
            <person name="Wilhelm S.W."/>
        </authorList>
    </citation>
    <scope>NUCLEOTIDE SEQUENCE [LARGE SCALE GENOMIC DNA]</scope>
    <source>
        <strain evidence="1 2">CCMP1851</strain>
    </source>
</reference>
<protein>
    <submittedName>
        <fullName evidence="1">Palmitoyl-(Protein) hydrolase</fullName>
    </submittedName>
</protein>
<dbReference type="Gene3D" id="3.40.50.1820">
    <property type="entry name" value="alpha/beta hydrolase"/>
    <property type="match status" value="1"/>
</dbReference>
<dbReference type="Proteomes" id="UP001363151">
    <property type="component" value="Unassembled WGS sequence"/>
</dbReference>
<dbReference type="SUPFAM" id="SSF53474">
    <property type="entry name" value="alpha/beta-Hydrolases"/>
    <property type="match status" value="1"/>
</dbReference>